<dbReference type="EMBL" id="CM007899">
    <property type="protein sequence ID" value="OTG11733.1"/>
    <property type="molecule type" value="Genomic_DNA"/>
</dbReference>
<evidence type="ECO:0000313" key="2">
    <source>
        <dbReference type="EMBL" id="OTG11733.1"/>
    </source>
</evidence>
<dbReference type="PANTHER" id="PTHR45023:SF13">
    <property type="entry name" value="PUTATIVE-RELATED"/>
    <property type="match status" value="1"/>
</dbReference>
<accession>A0A251TLV2</accession>
<sequence>MHSKINFFNGLYQQADRTRASGCQDLDVMKVALKEFKERFPSGFQHLEAWEVVRKHEKWAQVPWARKVKVRHIKESPLT</sequence>
<reference evidence="1" key="3">
    <citation type="submission" date="2020-06" db="EMBL/GenBank/DDBJ databases">
        <title>Helianthus annuus Genome sequencing and assembly Release 2.</title>
        <authorList>
            <person name="Gouzy J."/>
            <person name="Langlade N."/>
            <person name="Munos S."/>
        </authorList>
    </citation>
    <scope>NUCLEOTIDE SEQUENCE</scope>
    <source>
        <tissue evidence="1">Leaves</tissue>
    </source>
</reference>
<organism evidence="2 3">
    <name type="scientific">Helianthus annuus</name>
    <name type="common">Common sunflower</name>
    <dbReference type="NCBI Taxonomy" id="4232"/>
    <lineage>
        <taxon>Eukaryota</taxon>
        <taxon>Viridiplantae</taxon>
        <taxon>Streptophyta</taxon>
        <taxon>Embryophyta</taxon>
        <taxon>Tracheophyta</taxon>
        <taxon>Spermatophyta</taxon>
        <taxon>Magnoliopsida</taxon>
        <taxon>eudicotyledons</taxon>
        <taxon>Gunneridae</taxon>
        <taxon>Pentapetalae</taxon>
        <taxon>asterids</taxon>
        <taxon>campanulids</taxon>
        <taxon>Asterales</taxon>
        <taxon>Asteraceae</taxon>
        <taxon>Asteroideae</taxon>
        <taxon>Heliantheae alliance</taxon>
        <taxon>Heliantheae</taxon>
        <taxon>Helianthus</taxon>
    </lineage>
</organism>
<dbReference type="EMBL" id="MNCJ02000325">
    <property type="protein sequence ID" value="KAF5786948.1"/>
    <property type="molecule type" value="Genomic_DNA"/>
</dbReference>
<protein>
    <submittedName>
        <fullName evidence="2">Uncharacterized protein</fullName>
    </submittedName>
</protein>
<keyword evidence="3" id="KW-1185">Reference proteome</keyword>
<proteinExistence type="predicted"/>
<dbReference type="Proteomes" id="UP000215914">
    <property type="component" value="Chromosome 10"/>
</dbReference>
<dbReference type="Gramene" id="mRNA:HanXRQr2_Chr10g0447251">
    <property type="protein sequence ID" value="mRNA:HanXRQr2_Chr10g0447251"/>
    <property type="gene ID" value="HanXRQr2_Chr10g0447251"/>
</dbReference>
<dbReference type="AlphaFoldDB" id="A0A251TLV2"/>
<reference evidence="2" key="2">
    <citation type="submission" date="2017-02" db="EMBL/GenBank/DDBJ databases">
        <title>Sunflower complete genome.</title>
        <authorList>
            <person name="Langlade N."/>
            <person name="Munos S."/>
        </authorList>
    </citation>
    <scope>NUCLEOTIDE SEQUENCE [LARGE SCALE GENOMIC DNA]</scope>
    <source>
        <tissue evidence="2">Leaves</tissue>
    </source>
</reference>
<gene>
    <name evidence="2" type="ORF">HannXRQ_Chr10g0302031</name>
    <name evidence="1" type="ORF">HanXRQr2_Chr10g0447251</name>
</gene>
<dbReference type="InParanoid" id="A0A251TLV2"/>
<name>A0A251TLV2_HELAN</name>
<dbReference type="PANTHER" id="PTHR45023">
    <property type="match status" value="1"/>
</dbReference>
<evidence type="ECO:0000313" key="3">
    <source>
        <dbReference type="Proteomes" id="UP000215914"/>
    </source>
</evidence>
<reference evidence="1 3" key="1">
    <citation type="journal article" date="2017" name="Nature">
        <title>The sunflower genome provides insights into oil metabolism, flowering and Asterid evolution.</title>
        <authorList>
            <person name="Badouin H."/>
            <person name="Gouzy J."/>
            <person name="Grassa C.J."/>
            <person name="Murat F."/>
            <person name="Staton S.E."/>
            <person name="Cottret L."/>
            <person name="Lelandais-Briere C."/>
            <person name="Owens G.L."/>
            <person name="Carrere S."/>
            <person name="Mayjonade B."/>
            <person name="Legrand L."/>
            <person name="Gill N."/>
            <person name="Kane N.C."/>
            <person name="Bowers J.E."/>
            <person name="Hubner S."/>
            <person name="Bellec A."/>
            <person name="Berard A."/>
            <person name="Berges H."/>
            <person name="Blanchet N."/>
            <person name="Boniface M.C."/>
            <person name="Brunel D."/>
            <person name="Catrice O."/>
            <person name="Chaidir N."/>
            <person name="Claudel C."/>
            <person name="Donnadieu C."/>
            <person name="Faraut T."/>
            <person name="Fievet G."/>
            <person name="Helmstetter N."/>
            <person name="King M."/>
            <person name="Knapp S.J."/>
            <person name="Lai Z."/>
            <person name="Le Paslier M.C."/>
            <person name="Lippi Y."/>
            <person name="Lorenzon L."/>
            <person name="Mandel J.R."/>
            <person name="Marage G."/>
            <person name="Marchand G."/>
            <person name="Marquand E."/>
            <person name="Bret-Mestries E."/>
            <person name="Morien E."/>
            <person name="Nambeesan S."/>
            <person name="Nguyen T."/>
            <person name="Pegot-Espagnet P."/>
            <person name="Pouilly N."/>
            <person name="Raftis F."/>
            <person name="Sallet E."/>
            <person name="Schiex T."/>
            <person name="Thomas J."/>
            <person name="Vandecasteele C."/>
            <person name="Vares D."/>
            <person name="Vear F."/>
            <person name="Vautrin S."/>
            <person name="Crespi M."/>
            <person name="Mangin B."/>
            <person name="Burke J.M."/>
            <person name="Salse J."/>
            <person name="Munos S."/>
            <person name="Vincourt P."/>
            <person name="Rieseberg L.H."/>
            <person name="Langlade N.B."/>
        </authorList>
    </citation>
    <scope>NUCLEOTIDE SEQUENCE [LARGE SCALE GENOMIC DNA]</scope>
    <source>
        <strain evidence="3">cv. SF193</strain>
        <tissue evidence="1">Leaves</tissue>
    </source>
</reference>
<evidence type="ECO:0000313" key="1">
    <source>
        <dbReference type="EMBL" id="KAF5786948.1"/>
    </source>
</evidence>